<proteinExistence type="predicted"/>
<dbReference type="InterPro" id="IPR010359">
    <property type="entry name" value="IrrE_HExxH"/>
</dbReference>
<name>A0A8S5V4E6_9CAUD</name>
<dbReference type="Pfam" id="PF06114">
    <property type="entry name" value="Peptidase_M78"/>
    <property type="match status" value="1"/>
</dbReference>
<dbReference type="EMBL" id="BK016195">
    <property type="protein sequence ID" value="DAG01574.1"/>
    <property type="molecule type" value="Genomic_DNA"/>
</dbReference>
<feature type="domain" description="IrrE N-terminal-like" evidence="1">
    <location>
        <begin position="48"/>
        <end position="127"/>
    </location>
</feature>
<accession>A0A8S5V4E6</accession>
<evidence type="ECO:0000259" key="1">
    <source>
        <dbReference type="Pfam" id="PF06114"/>
    </source>
</evidence>
<sequence length="140" mass="15827">MSSLDGLYDLAENENIEVLAFSLPATGSVSMMWQNGKCYIGIDPFCLETTSDECVRLAHELGHCVTGSFYNIHAACDVRAKHEYAADKWAIKKLVPEDELEEAVKHGFTESWELSEYFDVTVPFMQKAMSYYKEQALGRL</sequence>
<evidence type="ECO:0000313" key="2">
    <source>
        <dbReference type="EMBL" id="DAG01574.1"/>
    </source>
</evidence>
<reference evidence="2" key="1">
    <citation type="journal article" date="2021" name="Proc. Natl. Acad. Sci. U.S.A.">
        <title>A Catalog of Tens of Thousands of Viruses from Human Metagenomes Reveals Hidden Associations with Chronic Diseases.</title>
        <authorList>
            <person name="Tisza M.J."/>
            <person name="Buck C.B."/>
        </authorList>
    </citation>
    <scope>NUCLEOTIDE SEQUENCE</scope>
    <source>
        <strain evidence="2">CtKkB1</strain>
    </source>
</reference>
<organism evidence="2">
    <name type="scientific">Myoviridae sp. ctKkB1</name>
    <dbReference type="NCBI Taxonomy" id="2825081"/>
    <lineage>
        <taxon>Viruses</taxon>
        <taxon>Duplodnaviria</taxon>
        <taxon>Heunggongvirae</taxon>
        <taxon>Uroviricota</taxon>
        <taxon>Caudoviricetes</taxon>
    </lineage>
</organism>
<protein>
    <submittedName>
        <fullName evidence="2">IrrE protein</fullName>
    </submittedName>
</protein>